<evidence type="ECO:0000313" key="6">
    <source>
        <dbReference type="EMBL" id="CAD8703891.1"/>
    </source>
</evidence>
<evidence type="ECO:0000256" key="2">
    <source>
        <dbReference type="ARBA" id="ARBA00022692"/>
    </source>
</evidence>
<keyword evidence="2 5" id="KW-0812">Transmembrane</keyword>
<feature type="transmembrane region" description="Helical" evidence="5">
    <location>
        <begin position="128"/>
        <end position="147"/>
    </location>
</feature>
<sequence>MNLIHVSITGVVVLNSSFLLLVDFLHRSHAKAMQPSHIILVSELTKVALCSAFLLFSRFVKQNGLHQEMEFNLAVYCKYSLPALLYYINNLTLFYGVELLSAATWQILSQIKIITTITAFSLWSKKPLSCVDVVSMLLLFLGCVLAAGNGVVLSEPNTAFRLGPGTFLVLLYSVLSAVATISTEHLLKNVCQHFMFQNLQMYLWGALFAACMACGTREKIRNVEVGAFTSCAPFHIDQLYFTAALILALAGVSTSAVMKFANSVVKTYAASSSLVVTLFLSSTLFHGSVHAPVWIGCFLVVSSICLKSGVIWFLIPSFEGVVKIWHYAKKSASIETVAIVVIACIGLMTFIGVSAIGALHGAYDQIPSTRHVSSSTVSSLQRVVRKPSSEYGVLFTYKTEDERVQVQNSSSVKARVKSTLQSTMKLKQPGVFAHPLGSQQTLGSMGFVTVCIKKPTQRYKLYATPICLKSKSSSRNQKNISPFYNVHEGQSAVLFGNGPTLEHYRHIEFDSAGQHIVTAGVNSIIRSTLPVDYLFLFDKGEKVMRGQQGTGWASDPAAFNAYTPRIAKFYGYYPKRKTFGPPLQGSGARQVDAAWLPTFKPQPLVKDVGNFEFGGAASTTFSALQFLLFTGVQHIFLVGQDAGGGYAREGVGKSRQTIRTGKELKCQLRMWAVAKEFVHSEYPLVKVTVLNPVGLKGLLFNEVTAANQSNRTITLFGLV</sequence>
<proteinExistence type="predicted"/>
<dbReference type="Pfam" id="PF04142">
    <property type="entry name" value="Nuc_sug_transp"/>
    <property type="match status" value="1"/>
</dbReference>
<feature type="transmembrane region" description="Helical" evidence="5">
    <location>
        <begin position="268"/>
        <end position="287"/>
    </location>
</feature>
<organism evidence="6">
    <name type="scientific">Mantoniella antarctica</name>
    <dbReference type="NCBI Taxonomy" id="81844"/>
    <lineage>
        <taxon>Eukaryota</taxon>
        <taxon>Viridiplantae</taxon>
        <taxon>Chlorophyta</taxon>
        <taxon>Mamiellophyceae</taxon>
        <taxon>Mamiellales</taxon>
        <taxon>Mamiellaceae</taxon>
        <taxon>Mantoniella</taxon>
    </lineage>
</organism>
<dbReference type="GO" id="GO:0015165">
    <property type="term" value="F:pyrimidine nucleotide-sugar transmembrane transporter activity"/>
    <property type="evidence" value="ECO:0007669"/>
    <property type="project" value="InterPro"/>
</dbReference>
<feature type="transmembrane region" description="Helical" evidence="5">
    <location>
        <begin position="336"/>
        <end position="363"/>
    </location>
</feature>
<dbReference type="EMBL" id="HBFC01011213">
    <property type="protein sequence ID" value="CAD8703891.1"/>
    <property type="molecule type" value="Transcribed_RNA"/>
</dbReference>
<evidence type="ECO:0000256" key="1">
    <source>
        <dbReference type="ARBA" id="ARBA00004141"/>
    </source>
</evidence>
<feature type="transmembrane region" description="Helical" evidence="5">
    <location>
        <begin position="238"/>
        <end position="261"/>
    </location>
</feature>
<comment type="subcellular location">
    <subcellularLocation>
        <location evidence="1">Membrane</location>
        <topology evidence="1">Multi-pass membrane protein</topology>
    </subcellularLocation>
</comment>
<feature type="transmembrane region" description="Helical" evidence="5">
    <location>
        <begin position="38"/>
        <end position="60"/>
    </location>
</feature>
<evidence type="ECO:0000256" key="4">
    <source>
        <dbReference type="ARBA" id="ARBA00023136"/>
    </source>
</evidence>
<evidence type="ECO:0000256" key="3">
    <source>
        <dbReference type="ARBA" id="ARBA00022989"/>
    </source>
</evidence>
<feature type="transmembrane region" description="Helical" evidence="5">
    <location>
        <begin position="6"/>
        <end position="26"/>
    </location>
</feature>
<keyword evidence="4 5" id="KW-0472">Membrane</keyword>
<feature type="transmembrane region" description="Helical" evidence="5">
    <location>
        <begin position="167"/>
        <end position="187"/>
    </location>
</feature>
<keyword evidence="3 5" id="KW-1133">Transmembrane helix</keyword>
<protein>
    <submittedName>
        <fullName evidence="6">Uncharacterized protein</fullName>
    </submittedName>
</protein>
<accession>A0A7S0X601</accession>
<evidence type="ECO:0000256" key="5">
    <source>
        <dbReference type="SAM" id="Phobius"/>
    </source>
</evidence>
<gene>
    <name evidence="6" type="ORF">MANT1106_LOCUS6573</name>
</gene>
<feature type="transmembrane region" description="Helical" evidence="5">
    <location>
        <begin position="84"/>
        <end position="108"/>
    </location>
</feature>
<dbReference type="GO" id="GO:0000139">
    <property type="term" value="C:Golgi membrane"/>
    <property type="evidence" value="ECO:0007669"/>
    <property type="project" value="InterPro"/>
</dbReference>
<name>A0A7S0X601_9CHLO</name>
<reference evidence="6" key="1">
    <citation type="submission" date="2021-01" db="EMBL/GenBank/DDBJ databases">
        <authorList>
            <person name="Corre E."/>
            <person name="Pelletier E."/>
            <person name="Niang G."/>
            <person name="Scheremetjew M."/>
            <person name="Finn R."/>
            <person name="Kale V."/>
            <person name="Holt S."/>
            <person name="Cochrane G."/>
            <person name="Meng A."/>
            <person name="Brown T."/>
            <person name="Cohen L."/>
        </authorList>
    </citation>
    <scope>NUCLEOTIDE SEQUENCE</scope>
    <source>
        <strain evidence="6">SL-175</strain>
    </source>
</reference>
<dbReference type="InterPro" id="IPR007271">
    <property type="entry name" value="Nuc_sug_transpt"/>
</dbReference>
<feature type="transmembrane region" description="Helical" evidence="5">
    <location>
        <begin position="293"/>
        <end position="315"/>
    </location>
</feature>
<dbReference type="PANTHER" id="PTHR10231">
    <property type="entry name" value="NUCLEOTIDE-SUGAR TRANSMEMBRANE TRANSPORTER"/>
    <property type="match status" value="1"/>
</dbReference>
<dbReference type="AlphaFoldDB" id="A0A7S0X601"/>